<name>B4VZ13_9CYAN</name>
<dbReference type="AlphaFoldDB" id="B4VZ13"/>
<keyword evidence="2" id="KW-1185">Reference proteome</keyword>
<evidence type="ECO:0000313" key="1">
    <source>
        <dbReference type="EMBL" id="EDX72918.1"/>
    </source>
</evidence>
<evidence type="ECO:0000313" key="2">
    <source>
        <dbReference type="Proteomes" id="UP000003835"/>
    </source>
</evidence>
<proteinExistence type="predicted"/>
<accession>B4VZ13</accession>
<dbReference type="EMBL" id="DS989861">
    <property type="protein sequence ID" value="EDX72918.1"/>
    <property type="molecule type" value="Genomic_DNA"/>
</dbReference>
<dbReference type="Proteomes" id="UP000003835">
    <property type="component" value="Unassembled WGS sequence"/>
</dbReference>
<organism evidence="1 2">
    <name type="scientific">Coleofasciculus chthonoplastes PCC 7420</name>
    <dbReference type="NCBI Taxonomy" id="118168"/>
    <lineage>
        <taxon>Bacteria</taxon>
        <taxon>Bacillati</taxon>
        <taxon>Cyanobacteriota</taxon>
        <taxon>Cyanophyceae</taxon>
        <taxon>Coleofasciculales</taxon>
        <taxon>Coleofasciculaceae</taxon>
        <taxon>Coleofasciculus</taxon>
    </lineage>
</organism>
<dbReference type="HOGENOM" id="CLU_3307881_0_0_3"/>
<sequence length="39" mass="4286">MVHSTEFPGRDAPWRVLTLISGQILPLSLFNVGAQSLHP</sequence>
<gene>
    <name evidence="1" type="ORF">MC7420_3364</name>
</gene>
<reference evidence="1 2" key="1">
    <citation type="submission" date="2008-07" db="EMBL/GenBank/DDBJ databases">
        <authorList>
            <person name="Tandeau de Marsac N."/>
            <person name="Ferriera S."/>
            <person name="Johnson J."/>
            <person name="Kravitz S."/>
            <person name="Beeson K."/>
            <person name="Sutton G."/>
            <person name="Rogers Y.-H."/>
            <person name="Friedman R."/>
            <person name="Frazier M."/>
            <person name="Venter J.C."/>
        </authorList>
    </citation>
    <scope>NUCLEOTIDE SEQUENCE [LARGE SCALE GENOMIC DNA]</scope>
    <source>
        <strain evidence="1 2">PCC 7420</strain>
    </source>
</reference>
<protein>
    <submittedName>
        <fullName evidence="1">Uncharacterized protein</fullName>
    </submittedName>
</protein>